<sequence>MGAGAQEFIPRRAETPALSEDAPFFTPASQRPPQPPGLNGIAFQNKLLEAAAQQQAGVGSGAPSPVGSDAQHQQQQPQGLAEYYGQMDLACTTLLKECTTTRTATADTGMDMVKIPTLALKAGWVISFDNLDPPDPSSSPPPYTSRSPPNPKRLTLLLRSI</sequence>
<feature type="compositionally biased region" description="Pro residues" evidence="1">
    <location>
        <begin position="133"/>
        <end position="151"/>
    </location>
</feature>
<proteinExistence type="predicted"/>
<organism evidence="2">
    <name type="scientific">Leucosporidium scottii</name>
    <dbReference type="NCBI Taxonomy" id="5278"/>
    <lineage>
        <taxon>Eukaryota</taxon>
        <taxon>Fungi</taxon>
        <taxon>Dikarya</taxon>
        <taxon>Basidiomycota</taxon>
        <taxon>Pucciniomycotina</taxon>
        <taxon>Microbotryomycetes</taxon>
        <taxon>Leucosporidiales</taxon>
        <taxon>Leucosporidium</taxon>
    </lineage>
</organism>
<evidence type="ECO:0000256" key="1">
    <source>
        <dbReference type="SAM" id="MobiDB-lite"/>
    </source>
</evidence>
<dbReference type="EMBL" id="LN868510">
    <property type="protein sequence ID" value="CRX79167.1"/>
    <property type="molecule type" value="Genomic_DNA"/>
</dbReference>
<dbReference type="AlphaFoldDB" id="A0A0H5FS36"/>
<feature type="region of interest" description="Disordered" evidence="1">
    <location>
        <begin position="131"/>
        <end position="155"/>
    </location>
</feature>
<reference evidence="2" key="1">
    <citation type="submission" date="2015-06" db="EMBL/GenBank/DDBJ databases">
        <title>Genetic Architecture Underlying Mating-Type Determination in the Yeast Leucosporidium scottii and the Evolution of Mating Systems in Basidiomycetes.</title>
        <authorList>
            <person name="Maia T.M."/>
            <person name="Lopes S."/>
            <person name="Almeida J.M.G.C.F."/>
            <person name="Rosa L.H."/>
            <person name="Sampaio J.P."/>
            <person name="Goncalves P."/>
            <person name="Coelho M.A."/>
        </authorList>
    </citation>
    <scope>NUCLEOTIDE SEQUENCE</scope>
</reference>
<evidence type="ECO:0000313" key="2">
    <source>
        <dbReference type="EMBL" id="CRX79167.1"/>
    </source>
</evidence>
<feature type="region of interest" description="Disordered" evidence="1">
    <location>
        <begin position="1"/>
        <end position="40"/>
    </location>
</feature>
<feature type="compositionally biased region" description="Low complexity" evidence="1">
    <location>
        <begin position="52"/>
        <end position="78"/>
    </location>
</feature>
<protein>
    <submittedName>
        <fullName evidence="2">Uncharacterized protein</fullName>
    </submittedName>
</protein>
<name>A0A0H5FS36_9BASI</name>
<accession>A0A0H5FS36</accession>
<feature type="region of interest" description="Disordered" evidence="1">
    <location>
        <begin position="52"/>
        <end position="79"/>
    </location>
</feature>